<feature type="compositionally biased region" description="Basic and acidic residues" evidence="1">
    <location>
        <begin position="19"/>
        <end position="28"/>
    </location>
</feature>
<proteinExistence type="predicted"/>
<dbReference type="Proteomes" id="UP000604825">
    <property type="component" value="Unassembled WGS sequence"/>
</dbReference>
<name>A0A811S251_9POAL</name>
<evidence type="ECO:0008006" key="4">
    <source>
        <dbReference type="Google" id="ProtNLM"/>
    </source>
</evidence>
<gene>
    <name evidence="2" type="ORF">NCGR_LOCUS59221</name>
</gene>
<dbReference type="AlphaFoldDB" id="A0A811S251"/>
<feature type="region of interest" description="Disordered" evidence="1">
    <location>
        <begin position="19"/>
        <end position="44"/>
    </location>
</feature>
<comment type="caution">
    <text evidence="2">The sequence shown here is derived from an EMBL/GenBank/DDBJ whole genome shotgun (WGS) entry which is preliminary data.</text>
</comment>
<dbReference type="PANTHER" id="PTHR45786:SF68">
    <property type="entry name" value="OS02G0701800 PROTEIN"/>
    <property type="match status" value="1"/>
</dbReference>
<evidence type="ECO:0000313" key="2">
    <source>
        <dbReference type="EMBL" id="CAD6335123.1"/>
    </source>
</evidence>
<dbReference type="PANTHER" id="PTHR45786">
    <property type="entry name" value="DNA BINDING PROTEIN-LIKE"/>
    <property type="match status" value="1"/>
</dbReference>
<keyword evidence="3" id="KW-1185">Reference proteome</keyword>
<dbReference type="OrthoDB" id="683332at2759"/>
<dbReference type="EMBL" id="CAJGYO010000017">
    <property type="protein sequence ID" value="CAD6335123.1"/>
    <property type="molecule type" value="Genomic_DNA"/>
</dbReference>
<protein>
    <recommendedName>
        <fullName evidence="4">Helitron helicase-like domain-containing protein</fullName>
    </recommendedName>
</protein>
<accession>A0A811S251</accession>
<evidence type="ECO:0000313" key="3">
    <source>
        <dbReference type="Proteomes" id="UP000604825"/>
    </source>
</evidence>
<sequence>MDAQKKEDLLQRNRDYKMHRAMTDDNLPRPRHNHVQGETNEDEFDRELFEPTNIVEDGPNYESYCMLVEGAAAHSVTDDPYEFIYQNLPQRHRLRNVPDCHYCGAMRFQYEPPGFCCRKGKIKIHIPEVPAELKRLFTSQVHDDAKYFRQHILYLNSHFAFASLGVTLDRRYNTLVGTDIYTFRVHGGLYHRLDHLVPGGHGPRHLQLYFYDTEDEALSHRVKRSPDLDINLIQNILIILQDNPYVHTFRRNGTFPNLDDHRIELNTNVTPDQRRYNAPTVAQVAAIWMEGNDPQRCFDRSVVVYGRTDCRPQCI</sequence>
<reference evidence="2" key="1">
    <citation type="submission" date="2020-10" db="EMBL/GenBank/DDBJ databases">
        <authorList>
            <person name="Han B."/>
            <person name="Lu T."/>
            <person name="Zhao Q."/>
            <person name="Huang X."/>
            <person name="Zhao Y."/>
        </authorList>
    </citation>
    <scope>NUCLEOTIDE SEQUENCE</scope>
</reference>
<evidence type="ECO:0000256" key="1">
    <source>
        <dbReference type="SAM" id="MobiDB-lite"/>
    </source>
</evidence>
<organism evidence="2 3">
    <name type="scientific">Miscanthus lutarioriparius</name>
    <dbReference type="NCBI Taxonomy" id="422564"/>
    <lineage>
        <taxon>Eukaryota</taxon>
        <taxon>Viridiplantae</taxon>
        <taxon>Streptophyta</taxon>
        <taxon>Embryophyta</taxon>
        <taxon>Tracheophyta</taxon>
        <taxon>Spermatophyta</taxon>
        <taxon>Magnoliopsida</taxon>
        <taxon>Liliopsida</taxon>
        <taxon>Poales</taxon>
        <taxon>Poaceae</taxon>
        <taxon>PACMAD clade</taxon>
        <taxon>Panicoideae</taxon>
        <taxon>Andropogonodae</taxon>
        <taxon>Andropogoneae</taxon>
        <taxon>Saccharinae</taxon>
        <taxon>Miscanthus</taxon>
    </lineage>
</organism>